<dbReference type="RefSeq" id="WP_167193594.1">
    <property type="nucleotide sequence ID" value="NZ_JAAORB010000004.1"/>
</dbReference>
<dbReference type="EMBL" id="JAAORB010000004">
    <property type="protein sequence ID" value="NHQ73601.1"/>
    <property type="molecule type" value="Genomic_DNA"/>
</dbReference>
<evidence type="ECO:0000313" key="4">
    <source>
        <dbReference type="Proteomes" id="UP000639775"/>
    </source>
</evidence>
<name>A0A967BCW9_9RHOB</name>
<dbReference type="AlphaFoldDB" id="A0A967BCW9"/>
<protein>
    <submittedName>
        <fullName evidence="3">Aa3-type cytochrome c oxidase subunit IV</fullName>
    </submittedName>
</protein>
<dbReference type="SUPFAM" id="SSF81469">
    <property type="entry name" value="Bacterial aa3 type cytochrome c oxidase subunit IV"/>
    <property type="match status" value="1"/>
</dbReference>
<keyword evidence="1" id="KW-0472">Membrane</keyword>
<feature type="transmembrane region" description="Helical" evidence="1">
    <location>
        <begin position="21"/>
        <end position="42"/>
    </location>
</feature>
<gene>
    <name evidence="3" type="ORF">HAT86_03850</name>
</gene>
<dbReference type="Proteomes" id="UP000639775">
    <property type="component" value="Unassembled WGS sequence"/>
</dbReference>
<evidence type="ECO:0000259" key="2">
    <source>
        <dbReference type="Pfam" id="PF07835"/>
    </source>
</evidence>
<accession>A0A967BCW9</accession>
<feature type="domain" description="Cytochrome c oxidase subunit IV bacterial aa3 type" evidence="2">
    <location>
        <begin position="4"/>
        <end position="43"/>
    </location>
</feature>
<keyword evidence="4" id="KW-1185">Reference proteome</keyword>
<sequence length="44" mass="4878">MADHKHGEMDIEVQEKTFDGFIKAVTWSSIACIVLLVFIAIVNG</sequence>
<reference evidence="3" key="1">
    <citation type="submission" date="2020-03" db="EMBL/GenBank/DDBJ databases">
        <title>Roseovarius gahaiensis sp. nov., isolated from Gahai Saline Lake, China.</title>
        <authorList>
            <person name="Sun X."/>
        </authorList>
    </citation>
    <scope>NUCLEOTIDE SEQUENCE</scope>
    <source>
        <strain evidence="3">GH877</strain>
    </source>
</reference>
<proteinExistence type="predicted"/>
<dbReference type="Pfam" id="PF07835">
    <property type="entry name" value="COX4_pro_2"/>
    <property type="match status" value="1"/>
</dbReference>
<keyword evidence="1" id="KW-0812">Transmembrane</keyword>
<organism evidence="3 4">
    <name type="scientific">Roseovarius gahaiensis</name>
    <dbReference type="NCBI Taxonomy" id="2716691"/>
    <lineage>
        <taxon>Bacteria</taxon>
        <taxon>Pseudomonadati</taxon>
        <taxon>Pseudomonadota</taxon>
        <taxon>Alphaproteobacteria</taxon>
        <taxon>Rhodobacterales</taxon>
        <taxon>Roseobacteraceae</taxon>
        <taxon>Roseovarius</taxon>
    </lineage>
</organism>
<evidence type="ECO:0000256" key="1">
    <source>
        <dbReference type="SAM" id="Phobius"/>
    </source>
</evidence>
<dbReference type="InterPro" id="IPR012422">
    <property type="entry name" value="Cyt_c_oxidase_su4_bac-aa3"/>
</dbReference>
<evidence type="ECO:0000313" key="3">
    <source>
        <dbReference type="EMBL" id="NHQ73601.1"/>
    </source>
</evidence>
<keyword evidence="1" id="KW-1133">Transmembrane helix</keyword>
<dbReference type="Gene3D" id="1.20.5.160">
    <property type="entry name" value="Bacterial aa3 type cytochrome c oxidase subunit IV"/>
    <property type="match status" value="1"/>
</dbReference>
<comment type="caution">
    <text evidence="3">The sequence shown here is derived from an EMBL/GenBank/DDBJ whole genome shotgun (WGS) entry which is preliminary data.</text>
</comment>
<dbReference type="InterPro" id="IPR036596">
    <property type="entry name" value="Cyt-C_aa3_sf"/>
</dbReference>